<feature type="transmembrane region" description="Helical" evidence="3">
    <location>
        <begin position="86"/>
        <end position="104"/>
    </location>
</feature>
<feature type="transmembrane region" description="Helical" evidence="3">
    <location>
        <begin position="312"/>
        <end position="333"/>
    </location>
</feature>
<sequence>MLSLAIVASRKLSQNGRRRNPGARNRLRRKSRHRTSGEPEASTGRRLGLDVRVWMHAQFFLIGFYGRSYGLIYLQLRKHFNSSAALTAWVGGGSVALSMGCSPLANALSRRFSARVVVFIGGLMIGTGCVLNAFATSTDLVANPSLVVICEYFEKRRGVAVGIATAGSSAGAILGPPLMTYLFERYGFFSGLLVVGAIMYNCCVSGALYRPLVDNFPDLMTSYTLKLSPECGEKTGGHDGRGDAKISYGNHRGGAEKEDVPLTGPKSGIDSRNEAEQRIRNRLSWLNRPMGAVRAFGRTLDVSLWSDLRFSLFALSQAMFAMSFSPVFMFAPAVSKNIGLSDKQAAFVLSALSLGDFIGRLVSGFFFDLPLMRRQLHRLFSASMLFMALAILAWPFVTSFTVAIFNATVFGFFMGVVTCQKTSMLCELLGADRLSSSLGMLVSAQGVGVLVGPFLSAML</sequence>
<dbReference type="InterPro" id="IPR050327">
    <property type="entry name" value="Proton-linked_MCT"/>
</dbReference>
<keyword evidence="6" id="KW-1185">Reference proteome</keyword>
<feature type="region of interest" description="Disordered" evidence="2">
    <location>
        <begin position="13"/>
        <end position="43"/>
    </location>
</feature>
<dbReference type="PANTHER" id="PTHR11360">
    <property type="entry name" value="MONOCARBOXYLATE TRANSPORTER"/>
    <property type="match status" value="1"/>
</dbReference>
<name>A0AAD9L257_RIDPI</name>
<feature type="region of interest" description="Disordered" evidence="2">
    <location>
        <begin position="250"/>
        <end position="273"/>
    </location>
</feature>
<evidence type="ECO:0000259" key="4">
    <source>
        <dbReference type="PROSITE" id="PS50850"/>
    </source>
</evidence>
<organism evidence="5 6">
    <name type="scientific">Ridgeia piscesae</name>
    <name type="common">Tubeworm</name>
    <dbReference type="NCBI Taxonomy" id="27915"/>
    <lineage>
        <taxon>Eukaryota</taxon>
        <taxon>Metazoa</taxon>
        <taxon>Spiralia</taxon>
        <taxon>Lophotrochozoa</taxon>
        <taxon>Annelida</taxon>
        <taxon>Polychaeta</taxon>
        <taxon>Sedentaria</taxon>
        <taxon>Canalipalpata</taxon>
        <taxon>Sabellida</taxon>
        <taxon>Siboglinidae</taxon>
        <taxon>Ridgeia</taxon>
    </lineage>
</organism>
<dbReference type="Pfam" id="PF07690">
    <property type="entry name" value="MFS_1"/>
    <property type="match status" value="2"/>
</dbReference>
<dbReference type="AlphaFoldDB" id="A0AAD9L257"/>
<feature type="transmembrane region" description="Helical" evidence="3">
    <location>
        <begin position="438"/>
        <end position="458"/>
    </location>
</feature>
<dbReference type="EMBL" id="JAODUO010000371">
    <property type="protein sequence ID" value="KAK2181983.1"/>
    <property type="molecule type" value="Genomic_DNA"/>
</dbReference>
<dbReference type="PROSITE" id="PS50850">
    <property type="entry name" value="MFS"/>
    <property type="match status" value="1"/>
</dbReference>
<dbReference type="Gene3D" id="1.20.1250.20">
    <property type="entry name" value="MFS general substrate transporter like domains"/>
    <property type="match status" value="1"/>
</dbReference>
<reference evidence="5" key="1">
    <citation type="journal article" date="2023" name="Mol. Biol. Evol.">
        <title>Third-Generation Sequencing Reveals the Adaptive Role of the Epigenome in Three Deep-Sea Polychaetes.</title>
        <authorList>
            <person name="Perez M."/>
            <person name="Aroh O."/>
            <person name="Sun Y."/>
            <person name="Lan Y."/>
            <person name="Juniper S.K."/>
            <person name="Young C.R."/>
            <person name="Angers B."/>
            <person name="Qian P.Y."/>
        </authorList>
    </citation>
    <scope>NUCLEOTIDE SEQUENCE</scope>
    <source>
        <strain evidence="5">R07B-5</strain>
    </source>
</reference>
<feature type="transmembrane region" description="Helical" evidence="3">
    <location>
        <begin position="53"/>
        <end position="74"/>
    </location>
</feature>
<dbReference type="GO" id="GO:0008028">
    <property type="term" value="F:monocarboxylic acid transmembrane transporter activity"/>
    <property type="evidence" value="ECO:0007669"/>
    <property type="project" value="TreeGrafter"/>
</dbReference>
<evidence type="ECO:0000313" key="6">
    <source>
        <dbReference type="Proteomes" id="UP001209878"/>
    </source>
</evidence>
<keyword evidence="3" id="KW-0812">Transmembrane</keyword>
<dbReference type="Proteomes" id="UP001209878">
    <property type="component" value="Unassembled WGS sequence"/>
</dbReference>
<dbReference type="SUPFAM" id="SSF103473">
    <property type="entry name" value="MFS general substrate transporter"/>
    <property type="match status" value="1"/>
</dbReference>
<keyword evidence="3" id="KW-1133">Transmembrane helix</keyword>
<feature type="compositionally biased region" description="Basic residues" evidence="2">
    <location>
        <begin position="16"/>
        <end position="34"/>
    </location>
</feature>
<evidence type="ECO:0000313" key="5">
    <source>
        <dbReference type="EMBL" id="KAK2181983.1"/>
    </source>
</evidence>
<dbReference type="InterPro" id="IPR011701">
    <property type="entry name" value="MFS"/>
</dbReference>
<protein>
    <recommendedName>
        <fullName evidence="4">Major facilitator superfamily (MFS) profile domain-containing protein</fullName>
    </recommendedName>
</protein>
<feature type="transmembrane region" description="Helical" evidence="3">
    <location>
        <begin position="116"/>
        <end position="135"/>
    </location>
</feature>
<evidence type="ECO:0000256" key="2">
    <source>
        <dbReference type="SAM" id="MobiDB-lite"/>
    </source>
</evidence>
<feature type="transmembrane region" description="Helical" evidence="3">
    <location>
        <begin position="345"/>
        <end position="367"/>
    </location>
</feature>
<evidence type="ECO:0000256" key="3">
    <source>
        <dbReference type="SAM" id="Phobius"/>
    </source>
</evidence>
<dbReference type="InterPro" id="IPR036259">
    <property type="entry name" value="MFS_trans_sf"/>
</dbReference>
<feature type="transmembrane region" description="Helical" evidence="3">
    <location>
        <begin position="186"/>
        <end position="209"/>
    </location>
</feature>
<dbReference type="PANTHER" id="PTHR11360:SF306">
    <property type="entry name" value="RE01051P"/>
    <property type="match status" value="1"/>
</dbReference>
<dbReference type="InterPro" id="IPR020846">
    <property type="entry name" value="MFS_dom"/>
</dbReference>
<keyword evidence="3" id="KW-0472">Membrane</keyword>
<comment type="subcellular location">
    <subcellularLocation>
        <location evidence="1">Membrane</location>
        <topology evidence="1">Multi-pass membrane protein</topology>
    </subcellularLocation>
</comment>
<feature type="domain" description="Major facilitator superfamily (MFS) profile" evidence="4">
    <location>
        <begin position="309"/>
        <end position="459"/>
    </location>
</feature>
<proteinExistence type="predicted"/>
<accession>A0AAD9L257</accession>
<comment type="caution">
    <text evidence="5">The sequence shown here is derived from an EMBL/GenBank/DDBJ whole genome shotgun (WGS) entry which is preliminary data.</text>
</comment>
<dbReference type="GO" id="GO:0016020">
    <property type="term" value="C:membrane"/>
    <property type="evidence" value="ECO:0007669"/>
    <property type="project" value="UniProtKB-SubCell"/>
</dbReference>
<gene>
    <name evidence="5" type="ORF">NP493_372g02000</name>
</gene>
<evidence type="ECO:0000256" key="1">
    <source>
        <dbReference type="ARBA" id="ARBA00004141"/>
    </source>
</evidence>